<feature type="transmembrane region" description="Helical" evidence="1">
    <location>
        <begin position="18"/>
        <end position="43"/>
    </location>
</feature>
<feature type="transmembrane region" description="Helical" evidence="1">
    <location>
        <begin position="86"/>
        <end position="104"/>
    </location>
</feature>
<name>A0A8D8THJ3_9HEMI</name>
<dbReference type="AlphaFoldDB" id="A0A8D8THJ3"/>
<evidence type="ECO:0000313" key="2">
    <source>
        <dbReference type="EMBL" id="CAG6686639.1"/>
    </source>
</evidence>
<organism evidence="2">
    <name type="scientific">Cacopsylla melanoneura</name>
    <dbReference type="NCBI Taxonomy" id="428564"/>
    <lineage>
        <taxon>Eukaryota</taxon>
        <taxon>Metazoa</taxon>
        <taxon>Ecdysozoa</taxon>
        <taxon>Arthropoda</taxon>
        <taxon>Hexapoda</taxon>
        <taxon>Insecta</taxon>
        <taxon>Pterygota</taxon>
        <taxon>Neoptera</taxon>
        <taxon>Paraneoptera</taxon>
        <taxon>Hemiptera</taxon>
        <taxon>Sternorrhyncha</taxon>
        <taxon>Psylloidea</taxon>
        <taxon>Psyllidae</taxon>
        <taxon>Psyllinae</taxon>
        <taxon>Cacopsylla</taxon>
    </lineage>
</organism>
<sequence length="120" mass="13820">MSLSLSPPKSCSRRSQQYFSISCVILCVQVLIIYTVNVPYLLCGSPMATYTKSMSHIYCVDLLSSIVCTRLLNIGLKVSDLNSVDYYYFFHLVVEMFLQLLISFRKVGLHCCQHHFFYII</sequence>
<evidence type="ECO:0000256" key="1">
    <source>
        <dbReference type="SAM" id="Phobius"/>
    </source>
</evidence>
<keyword evidence="1" id="KW-0472">Membrane</keyword>
<reference evidence="2" key="1">
    <citation type="submission" date="2021-05" db="EMBL/GenBank/DDBJ databases">
        <authorList>
            <person name="Alioto T."/>
            <person name="Alioto T."/>
            <person name="Gomez Garrido J."/>
        </authorList>
    </citation>
    <scope>NUCLEOTIDE SEQUENCE</scope>
</reference>
<dbReference type="EMBL" id="HBUF01277551">
    <property type="protein sequence ID" value="CAG6686639.1"/>
    <property type="molecule type" value="Transcribed_RNA"/>
</dbReference>
<keyword evidence="1" id="KW-0812">Transmembrane</keyword>
<accession>A0A8D8THJ3</accession>
<dbReference type="EMBL" id="HBUF01277545">
    <property type="protein sequence ID" value="CAG6686621.1"/>
    <property type="molecule type" value="Transcribed_RNA"/>
</dbReference>
<keyword evidence="1" id="KW-1133">Transmembrane helix</keyword>
<protein>
    <submittedName>
        <fullName evidence="2">Uncharacterized protein</fullName>
    </submittedName>
</protein>
<proteinExistence type="predicted"/>